<proteinExistence type="predicted"/>
<dbReference type="AlphaFoldDB" id="A0CTL9"/>
<accession>A0CTL9</accession>
<reference evidence="1 2" key="1">
    <citation type="journal article" date="2006" name="Nature">
        <title>Global trends of whole-genome duplications revealed by the ciliate Paramecium tetraurelia.</title>
        <authorList>
            <consortium name="Genoscope"/>
            <person name="Aury J.-M."/>
            <person name="Jaillon O."/>
            <person name="Duret L."/>
            <person name="Noel B."/>
            <person name="Jubin C."/>
            <person name="Porcel B.M."/>
            <person name="Segurens B."/>
            <person name="Daubin V."/>
            <person name="Anthouard V."/>
            <person name="Aiach N."/>
            <person name="Arnaiz O."/>
            <person name="Billaut A."/>
            <person name="Beisson J."/>
            <person name="Blanc I."/>
            <person name="Bouhouche K."/>
            <person name="Camara F."/>
            <person name="Duharcourt S."/>
            <person name="Guigo R."/>
            <person name="Gogendeau D."/>
            <person name="Katinka M."/>
            <person name="Keller A.-M."/>
            <person name="Kissmehl R."/>
            <person name="Klotz C."/>
            <person name="Koll F."/>
            <person name="Le Moue A."/>
            <person name="Lepere C."/>
            <person name="Malinsky S."/>
            <person name="Nowacki M."/>
            <person name="Nowak J.K."/>
            <person name="Plattner H."/>
            <person name="Poulain J."/>
            <person name="Ruiz F."/>
            <person name="Serrano V."/>
            <person name="Zagulski M."/>
            <person name="Dessen P."/>
            <person name="Betermier M."/>
            <person name="Weissenbach J."/>
            <person name="Scarpelli C."/>
            <person name="Schachter V."/>
            <person name="Sperling L."/>
            <person name="Meyer E."/>
            <person name="Cohen J."/>
            <person name="Wincker P."/>
        </authorList>
    </citation>
    <scope>NUCLEOTIDE SEQUENCE [LARGE SCALE GENOMIC DNA]</scope>
    <source>
        <strain evidence="1 2">Stock d4-2</strain>
    </source>
</reference>
<dbReference type="HOGENOM" id="CLU_1104538_0_0_1"/>
<dbReference type="GeneID" id="5027318"/>
<dbReference type="EMBL" id="CT868174">
    <property type="protein sequence ID" value="CAK74136.1"/>
    <property type="molecule type" value="Genomic_DNA"/>
</dbReference>
<keyword evidence="2" id="KW-1185">Reference proteome</keyword>
<protein>
    <submittedName>
        <fullName evidence="1">Uncharacterized protein</fullName>
    </submittedName>
</protein>
<gene>
    <name evidence="1" type="ORF">GSPATT00010370001</name>
</gene>
<dbReference type="RefSeq" id="XP_001441533.1">
    <property type="nucleotide sequence ID" value="XM_001441496.1"/>
</dbReference>
<evidence type="ECO:0000313" key="2">
    <source>
        <dbReference type="Proteomes" id="UP000000600"/>
    </source>
</evidence>
<sequence length="252" mass="29327">MSEVQQLEQQKVSIEQNQEMLSNWISLKKILSSKFKSAQDAFKALKKEGCQILTIEDFQEYSKGLDLSLLFKDVELNEGNFGKVWENWEYKQKQNEHKLQIINEKLKLLSMFENKDQNNEAKADVISNKSIQKLISNCESLDQLQEKLDLLVEEGQKQKNKSDVFQNETDCFSIYQSKKNEQQPEELYISKLQLKFNEGAEGNLQTIKKNIKSYIEGQHHHFRNQTELSNGTLLQSALLNKASLMTNPKPYE</sequence>
<dbReference type="OrthoDB" id="307697at2759"/>
<dbReference type="Proteomes" id="UP000000600">
    <property type="component" value="Unassembled WGS sequence"/>
</dbReference>
<dbReference type="KEGG" id="ptm:GSPATT00010370001"/>
<name>A0CTL9_PARTE</name>
<dbReference type="InParanoid" id="A0CTL9"/>
<evidence type="ECO:0000313" key="1">
    <source>
        <dbReference type="EMBL" id="CAK74136.1"/>
    </source>
</evidence>
<organism evidence="1 2">
    <name type="scientific">Paramecium tetraurelia</name>
    <dbReference type="NCBI Taxonomy" id="5888"/>
    <lineage>
        <taxon>Eukaryota</taxon>
        <taxon>Sar</taxon>
        <taxon>Alveolata</taxon>
        <taxon>Ciliophora</taxon>
        <taxon>Intramacronucleata</taxon>
        <taxon>Oligohymenophorea</taxon>
        <taxon>Peniculida</taxon>
        <taxon>Parameciidae</taxon>
        <taxon>Paramecium</taxon>
    </lineage>
</organism>